<evidence type="ECO:0000313" key="1">
    <source>
        <dbReference type="EMBL" id="QCD79469.1"/>
    </source>
</evidence>
<keyword evidence="2" id="KW-1185">Reference proteome</keyword>
<protein>
    <submittedName>
        <fullName evidence="1">Uncharacterized protein</fullName>
    </submittedName>
</protein>
<sequence length="60" mass="6847">MVVAEQSHSVMEQLLHMLLMEKLTISEFLELIVMTLLLQVELSKGLMDTGKRLSMRICNA</sequence>
<evidence type="ECO:0000313" key="2">
    <source>
        <dbReference type="Proteomes" id="UP000501690"/>
    </source>
</evidence>
<dbReference type="EMBL" id="CP039345">
    <property type="protein sequence ID" value="QCD79469.1"/>
    <property type="molecule type" value="Genomic_DNA"/>
</dbReference>
<proteinExistence type="predicted"/>
<reference evidence="1 2" key="1">
    <citation type="submission" date="2019-04" db="EMBL/GenBank/DDBJ databases">
        <title>An improved genome assembly and genetic linkage map for asparagus bean, Vigna unguiculata ssp. sesquipedialis.</title>
        <authorList>
            <person name="Xia Q."/>
            <person name="Zhang R."/>
            <person name="Dong Y."/>
        </authorList>
    </citation>
    <scope>NUCLEOTIDE SEQUENCE [LARGE SCALE GENOMIC DNA]</scope>
    <source>
        <tissue evidence="1">Leaf</tissue>
    </source>
</reference>
<dbReference type="AlphaFoldDB" id="A0A4D6KVY8"/>
<organism evidence="1 2">
    <name type="scientific">Vigna unguiculata</name>
    <name type="common">Cowpea</name>
    <dbReference type="NCBI Taxonomy" id="3917"/>
    <lineage>
        <taxon>Eukaryota</taxon>
        <taxon>Viridiplantae</taxon>
        <taxon>Streptophyta</taxon>
        <taxon>Embryophyta</taxon>
        <taxon>Tracheophyta</taxon>
        <taxon>Spermatophyta</taxon>
        <taxon>Magnoliopsida</taxon>
        <taxon>eudicotyledons</taxon>
        <taxon>Gunneridae</taxon>
        <taxon>Pentapetalae</taxon>
        <taxon>rosids</taxon>
        <taxon>fabids</taxon>
        <taxon>Fabales</taxon>
        <taxon>Fabaceae</taxon>
        <taxon>Papilionoideae</taxon>
        <taxon>50 kb inversion clade</taxon>
        <taxon>NPAAA clade</taxon>
        <taxon>indigoferoid/millettioid clade</taxon>
        <taxon>Phaseoleae</taxon>
        <taxon>Vigna</taxon>
    </lineage>
</organism>
<accession>A0A4D6KVY8</accession>
<name>A0A4D6KVY8_VIGUN</name>
<dbReference type="Proteomes" id="UP000501690">
    <property type="component" value="Linkage Group LG1"/>
</dbReference>
<gene>
    <name evidence="1" type="ORF">DEO72_LG1g3111</name>
</gene>